<dbReference type="InterPro" id="IPR029510">
    <property type="entry name" value="Ald_DH_CS_GLU"/>
</dbReference>
<evidence type="ECO:0000313" key="6">
    <source>
        <dbReference type="EMBL" id="ADE39636.1"/>
    </source>
</evidence>
<dbReference type="PROSITE" id="PS00687">
    <property type="entry name" value="ALDEHYDE_DEHYDR_GLU"/>
    <property type="match status" value="1"/>
</dbReference>
<dbReference type="PROSITE" id="PS00070">
    <property type="entry name" value="ALDEHYDE_DEHYDR_CYS"/>
    <property type="match status" value="1"/>
</dbReference>
<dbReference type="SUPFAM" id="SSF53720">
    <property type="entry name" value="ALDH-like"/>
    <property type="match status" value="1"/>
</dbReference>
<dbReference type="FunFam" id="3.40.309.10:FF:000012">
    <property type="entry name" value="Betaine aldehyde dehydrogenase"/>
    <property type="match status" value="1"/>
</dbReference>
<dbReference type="Pfam" id="PF00171">
    <property type="entry name" value="Aldedh"/>
    <property type="match status" value="1"/>
</dbReference>
<dbReference type="HOGENOM" id="CLU_005391_0_0_5"/>
<evidence type="ECO:0000256" key="3">
    <source>
        <dbReference type="PROSITE-ProRule" id="PRU10007"/>
    </source>
</evidence>
<protein>
    <submittedName>
        <fullName evidence="6">Betaine aldehyde dehydrogenase</fullName>
        <ecNumber evidence="6">1.2.1.8</ecNumber>
    </submittedName>
</protein>
<dbReference type="Gene3D" id="3.40.309.10">
    <property type="entry name" value="Aldehyde Dehydrogenase, Chain A, domain 2"/>
    <property type="match status" value="1"/>
</dbReference>
<evidence type="ECO:0000259" key="5">
    <source>
        <dbReference type="Pfam" id="PF00171"/>
    </source>
</evidence>
<evidence type="ECO:0000256" key="4">
    <source>
        <dbReference type="RuleBase" id="RU003345"/>
    </source>
</evidence>
<dbReference type="RefSeq" id="WP_013046263.1">
    <property type="nucleotide sequence ID" value="NC_014010.1"/>
</dbReference>
<dbReference type="EMBL" id="CP001751">
    <property type="protein sequence ID" value="ADE39636.1"/>
    <property type="molecule type" value="Genomic_DNA"/>
</dbReference>
<dbReference type="InterPro" id="IPR015590">
    <property type="entry name" value="Aldehyde_DH_dom"/>
</dbReference>
<dbReference type="InterPro" id="IPR016160">
    <property type="entry name" value="Ald_DH_CS_CYS"/>
</dbReference>
<feature type="active site" evidence="3">
    <location>
        <position position="245"/>
    </location>
</feature>
<dbReference type="InterPro" id="IPR016161">
    <property type="entry name" value="Ald_DH/histidinol_DH"/>
</dbReference>
<evidence type="ECO:0000256" key="1">
    <source>
        <dbReference type="ARBA" id="ARBA00009986"/>
    </source>
</evidence>
<organism evidence="6 7">
    <name type="scientific">Puniceispirillum marinum (strain IMCC1322)</name>
    <dbReference type="NCBI Taxonomy" id="488538"/>
    <lineage>
        <taxon>Bacteria</taxon>
        <taxon>Pseudomonadati</taxon>
        <taxon>Pseudomonadota</taxon>
        <taxon>Alphaproteobacteria</taxon>
        <taxon>Candidatus Puniceispirillales</taxon>
        <taxon>Candidatus Puniceispirillaceae</taxon>
        <taxon>Candidatus Puniceispirillum</taxon>
    </lineage>
</organism>
<dbReference type="eggNOG" id="COG1012">
    <property type="taxonomic scope" value="Bacteria"/>
</dbReference>
<dbReference type="OrthoDB" id="9802947at2"/>
<proteinExistence type="inferred from homology"/>
<comment type="similarity">
    <text evidence="1 4">Belongs to the aldehyde dehydrogenase family.</text>
</comment>
<dbReference type="STRING" id="488538.SAR116_1393"/>
<evidence type="ECO:0000313" key="7">
    <source>
        <dbReference type="Proteomes" id="UP000007460"/>
    </source>
</evidence>
<dbReference type="Proteomes" id="UP000007460">
    <property type="component" value="Chromosome"/>
</dbReference>
<name>D5BTN9_PUNMI</name>
<evidence type="ECO:0000256" key="2">
    <source>
        <dbReference type="ARBA" id="ARBA00023002"/>
    </source>
</evidence>
<dbReference type="GO" id="GO:0008802">
    <property type="term" value="F:betaine-aldehyde dehydrogenase (NAD+) activity"/>
    <property type="evidence" value="ECO:0007669"/>
    <property type="project" value="UniProtKB-EC"/>
</dbReference>
<dbReference type="InterPro" id="IPR016163">
    <property type="entry name" value="Ald_DH_C"/>
</dbReference>
<keyword evidence="7" id="KW-1185">Reference proteome</keyword>
<keyword evidence="2 4" id="KW-0560">Oxidoreductase</keyword>
<feature type="domain" description="Aldehyde dehydrogenase" evidence="5">
    <location>
        <begin position="17"/>
        <end position="471"/>
    </location>
</feature>
<dbReference type="AlphaFoldDB" id="D5BTN9"/>
<dbReference type="Gene3D" id="3.40.605.10">
    <property type="entry name" value="Aldehyde Dehydrogenase, Chain A, domain 1"/>
    <property type="match status" value="1"/>
</dbReference>
<dbReference type="FunFam" id="3.40.605.10:FF:000007">
    <property type="entry name" value="NAD/NADP-dependent betaine aldehyde dehydrogenase"/>
    <property type="match status" value="1"/>
</dbReference>
<dbReference type="NCBIfam" id="NF009725">
    <property type="entry name" value="PRK13252.1"/>
    <property type="match status" value="1"/>
</dbReference>
<dbReference type="EC" id="1.2.1.8" evidence="6"/>
<accession>D5BTN9</accession>
<dbReference type="PANTHER" id="PTHR11699">
    <property type="entry name" value="ALDEHYDE DEHYDROGENASE-RELATED"/>
    <property type="match status" value="1"/>
</dbReference>
<gene>
    <name evidence="6" type="ordered locus">SAR116_1393</name>
</gene>
<dbReference type="KEGG" id="apb:SAR116_1393"/>
<dbReference type="InterPro" id="IPR016162">
    <property type="entry name" value="Ald_DH_N"/>
</dbReference>
<sequence>MQRCQSIIAGKPVASGESPIEKRYPATGEIIAHIEPATEAMLDQAVTAATAAQKIWARTDRTERARILHKAADLMRDANDELARLEVQDVGKLYSEAVSGDVPSGPDALDYFASLSATMTGDHFSWNDAIGYSERIPLGVCAGIGAWNYPVQIACWKAAPALATGNAFILKPSEETPLSGQRIAELFHDAGLPDGLFQIIQGDYRIGKAICEHPGIAKISLTGGVETGKLIMTQSASTLKKVTLELGGKSPLIVFDDCDFDLAVQTALDANFYTAGEVCSNATRVFVQDTIAKDFVAAMVEKASAMSVGDPMAADIQMGALISEKHLGRVLDYVDIGRNEGATIATGGNRVHPQGFENGYFMEPTILTNCTDNMRVVREEIFGPVMSVLTFSTEDEAVTRANDTKFGLGAGLMTKDLVRAHRVARQLESGNVWVNTFNILPPGMPFGGAKNSGFGRENGIYAIEAYTEVRSTYIQL</sequence>
<reference evidence="6 7" key="1">
    <citation type="journal article" date="2010" name="J. Bacteriol.">
        <title>Complete genome sequence of "Candidatus Puniceispirillum marinum" IMCC1322, a representative of the SAR116 clade in the Alphaproteobacteria.</title>
        <authorList>
            <person name="Oh H.M."/>
            <person name="Kwon K.K."/>
            <person name="Kang I."/>
            <person name="Kang S.G."/>
            <person name="Lee J.H."/>
            <person name="Kim S.J."/>
            <person name="Cho J.C."/>
        </authorList>
    </citation>
    <scope>NUCLEOTIDE SEQUENCE [LARGE SCALE GENOMIC DNA]</scope>
    <source>
        <strain evidence="6 7">IMCC1322</strain>
    </source>
</reference>